<feature type="transmembrane region" description="Helical" evidence="7">
    <location>
        <begin position="586"/>
        <end position="610"/>
    </location>
</feature>
<comment type="caution">
    <text evidence="10">The sequence shown here is derived from an EMBL/GenBank/DDBJ whole genome shotgun (WGS) entry which is preliminary data.</text>
</comment>
<dbReference type="GO" id="GO:0046872">
    <property type="term" value="F:metal ion binding"/>
    <property type="evidence" value="ECO:0007669"/>
    <property type="project" value="UniProtKB-KW"/>
</dbReference>
<dbReference type="NCBIfam" id="TIGR01511">
    <property type="entry name" value="ATPase-IB1_Cu"/>
    <property type="match status" value="1"/>
</dbReference>
<evidence type="ECO:0000313" key="11">
    <source>
        <dbReference type="Proteomes" id="UP001301769"/>
    </source>
</evidence>
<keyword evidence="2 7" id="KW-0812">Transmembrane</keyword>
<dbReference type="SFLD" id="SFLDF00027">
    <property type="entry name" value="p-type_atpase"/>
    <property type="match status" value="1"/>
</dbReference>
<dbReference type="SUPFAM" id="SSF81653">
    <property type="entry name" value="Calcium ATPase, transduction domain A"/>
    <property type="match status" value="1"/>
</dbReference>
<protein>
    <submittedName>
        <fullName evidence="10">Copper-translocating P-type ATPase</fullName>
    </submittedName>
</protein>
<dbReference type="PROSITE" id="PS00154">
    <property type="entry name" value="ATPASE_E1_E2"/>
    <property type="match status" value="1"/>
</dbReference>
<keyword evidence="7" id="KW-0547">Nucleotide-binding</keyword>
<dbReference type="InterPro" id="IPR027256">
    <property type="entry name" value="P-typ_ATPase_IB"/>
</dbReference>
<dbReference type="Proteomes" id="UP001301769">
    <property type="component" value="Unassembled WGS sequence"/>
</dbReference>
<dbReference type="SUPFAM" id="SSF55008">
    <property type="entry name" value="HMA, heavy metal-associated domain"/>
    <property type="match status" value="1"/>
</dbReference>
<dbReference type="PRINTS" id="PR00119">
    <property type="entry name" value="CATATPASE"/>
</dbReference>
<dbReference type="Pfam" id="PF24534">
    <property type="entry name" value="HMA_PCA1"/>
    <property type="match status" value="1"/>
</dbReference>
<evidence type="ECO:0000256" key="2">
    <source>
        <dbReference type="ARBA" id="ARBA00022692"/>
    </source>
</evidence>
<dbReference type="SUPFAM" id="SSF81665">
    <property type="entry name" value="Calcium ATPase, transmembrane domain M"/>
    <property type="match status" value="1"/>
</dbReference>
<gene>
    <name evidence="10" type="ORF">QBC37DRAFT_60857</name>
</gene>
<feature type="region of interest" description="Disordered" evidence="8">
    <location>
        <begin position="1"/>
        <end position="56"/>
    </location>
</feature>
<dbReference type="Gene3D" id="2.70.150.10">
    <property type="entry name" value="Calcium-transporting ATPase, cytoplasmic transduction domain A"/>
    <property type="match status" value="1"/>
</dbReference>
<dbReference type="PROSITE" id="PS50846">
    <property type="entry name" value="HMA_2"/>
    <property type="match status" value="1"/>
</dbReference>
<dbReference type="Gene3D" id="3.40.1110.10">
    <property type="entry name" value="Calcium-transporting ATPase, cytoplasmic domain N"/>
    <property type="match status" value="1"/>
</dbReference>
<dbReference type="FunFam" id="2.70.150.10:FF:000002">
    <property type="entry name" value="Copper-transporting ATPase 1, putative"/>
    <property type="match status" value="1"/>
</dbReference>
<dbReference type="Pfam" id="PF00403">
    <property type="entry name" value="HMA"/>
    <property type="match status" value="1"/>
</dbReference>
<dbReference type="GO" id="GO:0019829">
    <property type="term" value="F:ATPase-coupled monoatomic cation transmembrane transporter activity"/>
    <property type="evidence" value="ECO:0007669"/>
    <property type="project" value="InterPro"/>
</dbReference>
<feature type="compositionally biased region" description="Basic residues" evidence="8">
    <location>
        <begin position="307"/>
        <end position="322"/>
    </location>
</feature>
<dbReference type="InterPro" id="IPR036163">
    <property type="entry name" value="HMA_dom_sf"/>
</dbReference>
<comment type="similarity">
    <text evidence="7">Belongs to the cation transport ATPase (P-type) (TC 3.A.3) family. Type IB subfamily.</text>
</comment>
<dbReference type="Pfam" id="PF00702">
    <property type="entry name" value="Hydrolase"/>
    <property type="match status" value="1"/>
</dbReference>
<proteinExistence type="inferred from homology"/>
<feature type="domain" description="HMA" evidence="9">
    <location>
        <begin position="374"/>
        <end position="441"/>
    </location>
</feature>
<dbReference type="NCBIfam" id="TIGR01525">
    <property type="entry name" value="ATPase-IB_hvy"/>
    <property type="match status" value="1"/>
</dbReference>
<dbReference type="NCBIfam" id="TIGR01494">
    <property type="entry name" value="ATPase_P-type"/>
    <property type="match status" value="1"/>
</dbReference>
<evidence type="ECO:0000256" key="1">
    <source>
        <dbReference type="ARBA" id="ARBA00004370"/>
    </source>
</evidence>
<dbReference type="InterPro" id="IPR036412">
    <property type="entry name" value="HAD-like_sf"/>
</dbReference>
<feature type="transmembrane region" description="Helical" evidence="7">
    <location>
        <begin position="1162"/>
        <end position="1181"/>
    </location>
</feature>
<dbReference type="PRINTS" id="PR00120">
    <property type="entry name" value="HATPASE"/>
</dbReference>
<evidence type="ECO:0000259" key="9">
    <source>
        <dbReference type="PROSITE" id="PS50846"/>
    </source>
</evidence>
<dbReference type="EMBL" id="MU858223">
    <property type="protein sequence ID" value="KAK4208920.1"/>
    <property type="molecule type" value="Genomic_DNA"/>
</dbReference>
<dbReference type="InterPro" id="IPR044492">
    <property type="entry name" value="P_typ_ATPase_HD_dom"/>
</dbReference>
<feature type="transmembrane region" description="Helical" evidence="7">
    <location>
        <begin position="530"/>
        <end position="548"/>
    </location>
</feature>
<dbReference type="SUPFAM" id="SSF56784">
    <property type="entry name" value="HAD-like"/>
    <property type="match status" value="1"/>
</dbReference>
<keyword evidence="5 7" id="KW-1133">Transmembrane helix</keyword>
<dbReference type="InterPro" id="IPR018303">
    <property type="entry name" value="ATPase_P-typ_P_site"/>
</dbReference>
<dbReference type="GO" id="GO:0005524">
    <property type="term" value="F:ATP binding"/>
    <property type="evidence" value="ECO:0007669"/>
    <property type="project" value="UniProtKB-UniRule"/>
</dbReference>
<dbReference type="GO" id="GO:0030003">
    <property type="term" value="P:intracellular monoatomic cation homeostasis"/>
    <property type="evidence" value="ECO:0007669"/>
    <property type="project" value="UniProtKB-ARBA"/>
</dbReference>
<comment type="subcellular location">
    <subcellularLocation>
        <location evidence="1 7">Membrane</location>
    </subcellularLocation>
</comment>
<evidence type="ECO:0000256" key="3">
    <source>
        <dbReference type="ARBA" id="ARBA00022723"/>
    </source>
</evidence>
<dbReference type="PANTHER" id="PTHR46594:SF4">
    <property type="entry name" value="P-TYPE CATION-TRANSPORTING ATPASE"/>
    <property type="match status" value="1"/>
</dbReference>
<dbReference type="InterPro" id="IPR056236">
    <property type="entry name" value="HMA_PCA1"/>
</dbReference>
<evidence type="ECO:0000256" key="7">
    <source>
        <dbReference type="RuleBase" id="RU362081"/>
    </source>
</evidence>
<evidence type="ECO:0000256" key="8">
    <source>
        <dbReference type="SAM" id="MobiDB-lite"/>
    </source>
</evidence>
<evidence type="ECO:0000256" key="4">
    <source>
        <dbReference type="ARBA" id="ARBA00022967"/>
    </source>
</evidence>
<dbReference type="InterPro" id="IPR006121">
    <property type="entry name" value="HMA_dom"/>
</dbReference>
<dbReference type="SFLD" id="SFLDG00002">
    <property type="entry name" value="C1.7:_P-type_atpase_like"/>
    <property type="match status" value="1"/>
</dbReference>
<reference evidence="10" key="1">
    <citation type="journal article" date="2023" name="Mol. Phylogenet. Evol.">
        <title>Genome-scale phylogeny and comparative genomics of the fungal order Sordariales.</title>
        <authorList>
            <person name="Hensen N."/>
            <person name="Bonometti L."/>
            <person name="Westerberg I."/>
            <person name="Brannstrom I.O."/>
            <person name="Guillou S."/>
            <person name="Cros-Aarteil S."/>
            <person name="Calhoun S."/>
            <person name="Haridas S."/>
            <person name="Kuo A."/>
            <person name="Mondo S."/>
            <person name="Pangilinan J."/>
            <person name="Riley R."/>
            <person name="LaButti K."/>
            <person name="Andreopoulos B."/>
            <person name="Lipzen A."/>
            <person name="Chen C."/>
            <person name="Yan M."/>
            <person name="Daum C."/>
            <person name="Ng V."/>
            <person name="Clum A."/>
            <person name="Steindorff A."/>
            <person name="Ohm R.A."/>
            <person name="Martin F."/>
            <person name="Silar P."/>
            <person name="Natvig D.O."/>
            <person name="Lalanne C."/>
            <person name="Gautier V."/>
            <person name="Ament-Velasquez S.L."/>
            <person name="Kruys A."/>
            <person name="Hutchinson M.I."/>
            <person name="Powell A.J."/>
            <person name="Barry K."/>
            <person name="Miller A.N."/>
            <person name="Grigoriev I.V."/>
            <person name="Debuchy R."/>
            <person name="Gladieux P."/>
            <person name="Hiltunen Thoren M."/>
            <person name="Johannesson H."/>
        </authorList>
    </citation>
    <scope>NUCLEOTIDE SEQUENCE</scope>
    <source>
        <strain evidence="10">PSN293</strain>
    </source>
</reference>
<dbReference type="GO" id="GO:0016020">
    <property type="term" value="C:membrane"/>
    <property type="evidence" value="ECO:0007669"/>
    <property type="project" value="UniProtKB-SubCell"/>
</dbReference>
<feature type="transmembrane region" description="Helical" evidence="7">
    <location>
        <begin position="774"/>
        <end position="800"/>
    </location>
</feature>
<evidence type="ECO:0000256" key="5">
    <source>
        <dbReference type="ARBA" id="ARBA00022989"/>
    </source>
</evidence>
<accession>A0AAN6XYD3</accession>
<feature type="region of interest" description="Disordered" evidence="8">
    <location>
        <begin position="78"/>
        <end position="97"/>
    </location>
</feature>
<dbReference type="GO" id="GO:0016887">
    <property type="term" value="F:ATP hydrolysis activity"/>
    <property type="evidence" value="ECO:0007669"/>
    <property type="project" value="InterPro"/>
</dbReference>
<dbReference type="Gene3D" id="3.40.50.1000">
    <property type="entry name" value="HAD superfamily/HAD-like"/>
    <property type="match status" value="1"/>
</dbReference>
<feature type="region of interest" description="Disordered" evidence="8">
    <location>
        <begin position="301"/>
        <end position="331"/>
    </location>
</feature>
<keyword evidence="3 7" id="KW-0479">Metal-binding</keyword>
<feature type="compositionally biased region" description="Basic and acidic residues" evidence="8">
    <location>
        <begin position="36"/>
        <end position="56"/>
    </location>
</feature>
<feature type="transmembrane region" description="Helical" evidence="7">
    <location>
        <begin position="554"/>
        <end position="574"/>
    </location>
</feature>
<keyword evidence="4" id="KW-1278">Translocase</keyword>
<dbReference type="InterPro" id="IPR008250">
    <property type="entry name" value="ATPase_P-typ_transduc_dom_A_sf"/>
</dbReference>
<feature type="transmembrane region" description="Helical" evidence="7">
    <location>
        <begin position="1133"/>
        <end position="1156"/>
    </location>
</feature>
<sequence length="1186" mass="125472">MACSSGCCARPSAPPEQPKTEHNSPNPSIVQNSAAVDEHAHQHTAEEVGHTHEHVPEKSGCCGDQSATDTCCTPKSVPTPGNAQTEGKPGASDKTLGKGKDACQDGCCIDVSESLKAPEPIKNKGCSDGCCSGTSNTKPEAVEVPSRCCPTPDPTPTNLSSQGGCCEQKERSCNGCDVDCLERVALRACEQEKETIAFDDDMSTAVNSRATSTCRGGEDGKPCDRHVRVTRDTYASTMDALGCICRALLALGQESCCVKKERSSVDRRRSRSFKRAASPALSRKSVDSCCGSTAASLTETTSLSGKARFRHSHKHGGHKATPKSRWGSNHDGGGDVDSCCDGGADSISPAEKSSAVTTTVAQNIDLESGLSDAEHIILSVTGMTCSGCETKLFRTLGKVDNIKNLKTSLVLSRAEFDLDLRSGSVQEVIKHLERTTEFKCERITNQGSSIDVVPPCPAVNFVKQQWPDGVTDMTVVDKTTVQVNYDPQVVGARDLIDRGWPHPVPLAPPRGDPTLAAGNKHVRHTGYRTLLSIALTIPVLVMAWAPLPERKLEYASASLALATIVQAAIAGPFYPQALKSLIFSRIVEMDLLIVLSTSAAYIFSVVSYGYLVAGRPLSTGEFFETSTLLVTLIMVGRYAAALARQKAVESMSIRSLQATTALLVDSSGGSEKEIDVRLLQYGDIFKVLPDSRVPTDGTVVSGSSEVDESMITGESRPVEKYPKSRLIAGTINGSGTILARLTRLPGENTINTIASMVDEAKLTKPRIQDLADHVASYFVPVVVVLAAIAFVIWISVGIAVQEKSGTEAAIQAITYAITVLIVSCPCAIGLAVPMVIVVASGVAAERGVIFKSSNSIETGYKTSHVVFDKTGTLTQGQLSVATEVYLDENLDNAASLLLGLVGSIKHPVSVAVATHLRAKGISATSVPHPKSLTGKGVEAKASGRMLQAGNSRWLGVSSNPHVAAILAQGHTAFCFVIDGALAAVFGLDDSLRPDAAPTVAKLMSRGVSVHIISGDDDGAVRSVAGQLGIPDSNVRSRCAPSDKQAYVQTLLATPVQRKGIFSKRGKPQEPVVIFCGDGTNDAVALAQATIGVHMNEGTEVAKSAADIVLMRPSLEGIIRVIDMSKRAVNRIKFNFGWSFVYNIFAILLASGAFVNVRIPPEYAGLGELVSVLPVIAAAVLLKWERT</sequence>
<dbReference type="InterPro" id="IPR023298">
    <property type="entry name" value="ATPase_P-typ_TM_dom_sf"/>
</dbReference>
<dbReference type="InterPro" id="IPR059000">
    <property type="entry name" value="ATPase_P-type_domA"/>
</dbReference>
<dbReference type="PANTHER" id="PTHR46594">
    <property type="entry name" value="P-TYPE CATION-TRANSPORTING ATPASE"/>
    <property type="match status" value="1"/>
</dbReference>
<evidence type="ECO:0000313" key="10">
    <source>
        <dbReference type="EMBL" id="KAK4208920.1"/>
    </source>
</evidence>
<organism evidence="10 11">
    <name type="scientific">Rhypophila decipiens</name>
    <dbReference type="NCBI Taxonomy" id="261697"/>
    <lineage>
        <taxon>Eukaryota</taxon>
        <taxon>Fungi</taxon>
        <taxon>Dikarya</taxon>
        <taxon>Ascomycota</taxon>
        <taxon>Pezizomycotina</taxon>
        <taxon>Sordariomycetes</taxon>
        <taxon>Sordariomycetidae</taxon>
        <taxon>Sordariales</taxon>
        <taxon>Naviculisporaceae</taxon>
        <taxon>Rhypophila</taxon>
    </lineage>
</organism>
<keyword evidence="6 7" id="KW-0472">Membrane</keyword>
<dbReference type="InterPro" id="IPR023299">
    <property type="entry name" value="ATPase_P-typ_cyto_dom_N"/>
</dbReference>
<evidence type="ECO:0000256" key="6">
    <source>
        <dbReference type="ARBA" id="ARBA00023136"/>
    </source>
</evidence>
<dbReference type="AlphaFoldDB" id="A0AAN6XYD3"/>
<dbReference type="InterPro" id="IPR001757">
    <property type="entry name" value="P_typ_ATPase"/>
</dbReference>
<dbReference type="SFLD" id="SFLDS00003">
    <property type="entry name" value="Haloacid_Dehalogenase"/>
    <property type="match status" value="1"/>
</dbReference>
<dbReference type="Gene3D" id="3.30.70.100">
    <property type="match status" value="1"/>
</dbReference>
<dbReference type="PROSITE" id="PS01229">
    <property type="entry name" value="COF_2"/>
    <property type="match status" value="1"/>
</dbReference>
<reference evidence="10" key="2">
    <citation type="submission" date="2023-05" db="EMBL/GenBank/DDBJ databases">
        <authorList>
            <consortium name="Lawrence Berkeley National Laboratory"/>
            <person name="Steindorff A."/>
            <person name="Hensen N."/>
            <person name="Bonometti L."/>
            <person name="Westerberg I."/>
            <person name="Brannstrom I.O."/>
            <person name="Guillou S."/>
            <person name="Cros-Aarteil S."/>
            <person name="Calhoun S."/>
            <person name="Haridas S."/>
            <person name="Kuo A."/>
            <person name="Mondo S."/>
            <person name="Pangilinan J."/>
            <person name="Riley R."/>
            <person name="Labutti K."/>
            <person name="Andreopoulos B."/>
            <person name="Lipzen A."/>
            <person name="Chen C."/>
            <person name="Yanf M."/>
            <person name="Daum C."/>
            <person name="Ng V."/>
            <person name="Clum A."/>
            <person name="Ohm R."/>
            <person name="Martin F."/>
            <person name="Silar P."/>
            <person name="Natvig D."/>
            <person name="Lalanne C."/>
            <person name="Gautier V."/>
            <person name="Ament-Velasquez S.L."/>
            <person name="Kruys A."/>
            <person name="Hutchinson M.I."/>
            <person name="Powell A.J."/>
            <person name="Barry K."/>
            <person name="Miller A.N."/>
            <person name="Grigoriev I.V."/>
            <person name="Debuchy R."/>
            <person name="Gladieux P."/>
            <person name="Thoren M.H."/>
            <person name="Johannesson H."/>
        </authorList>
    </citation>
    <scope>NUCLEOTIDE SEQUENCE</scope>
    <source>
        <strain evidence="10">PSN293</strain>
    </source>
</reference>
<keyword evidence="7" id="KW-0067">ATP-binding</keyword>
<keyword evidence="11" id="KW-1185">Reference proteome</keyword>
<dbReference type="Pfam" id="PF00122">
    <property type="entry name" value="E1-E2_ATPase"/>
    <property type="match status" value="1"/>
</dbReference>
<feature type="compositionally biased region" description="Polar residues" evidence="8">
    <location>
        <begin position="23"/>
        <end position="34"/>
    </location>
</feature>
<feature type="transmembrane region" description="Helical" evidence="7">
    <location>
        <begin position="812"/>
        <end position="844"/>
    </location>
</feature>
<dbReference type="CDD" id="cd00371">
    <property type="entry name" value="HMA"/>
    <property type="match status" value="1"/>
</dbReference>
<dbReference type="InterPro" id="IPR023214">
    <property type="entry name" value="HAD_sf"/>
</dbReference>
<name>A0AAN6XYD3_9PEZI</name>